<dbReference type="PANTHER" id="PTHR36837:SF4">
    <property type="entry name" value="BLR0908 PROTEIN"/>
    <property type="match status" value="1"/>
</dbReference>
<feature type="non-terminal residue" evidence="1">
    <location>
        <position position="193"/>
    </location>
</feature>
<evidence type="ECO:0000313" key="1">
    <source>
        <dbReference type="EMBL" id="EHP38746.1"/>
    </source>
</evidence>
<accession>H1SF82</accession>
<proteinExistence type="predicted"/>
<gene>
    <name evidence="1" type="ORF">OR16_34965</name>
</gene>
<dbReference type="EMBL" id="AHJE01000108">
    <property type="protein sequence ID" value="EHP38746.1"/>
    <property type="molecule type" value="Genomic_DNA"/>
</dbReference>
<dbReference type="SUPFAM" id="SSF53474">
    <property type="entry name" value="alpha/beta-Hydrolases"/>
    <property type="match status" value="1"/>
</dbReference>
<name>H1SF82_9BURK</name>
<evidence type="ECO:0000313" key="2">
    <source>
        <dbReference type="Proteomes" id="UP000005808"/>
    </source>
</evidence>
<protein>
    <submittedName>
        <fullName evidence="1">Poly(3-hydroxybutyrate) depolymerase</fullName>
    </submittedName>
</protein>
<dbReference type="InterPro" id="IPR029058">
    <property type="entry name" value="AB_hydrolase_fold"/>
</dbReference>
<dbReference type="InterPro" id="IPR051321">
    <property type="entry name" value="PHA/PHB_synthase"/>
</dbReference>
<dbReference type="AlphaFoldDB" id="H1SF82"/>
<dbReference type="PANTHER" id="PTHR36837">
    <property type="entry name" value="POLY(3-HYDROXYALKANOATE) POLYMERASE SUBUNIT PHAC"/>
    <property type="match status" value="1"/>
</dbReference>
<organism evidence="1 2">
    <name type="scientific">Cupriavidus basilensis OR16</name>
    <dbReference type="NCBI Taxonomy" id="1127483"/>
    <lineage>
        <taxon>Bacteria</taxon>
        <taxon>Pseudomonadati</taxon>
        <taxon>Pseudomonadota</taxon>
        <taxon>Betaproteobacteria</taxon>
        <taxon>Burkholderiales</taxon>
        <taxon>Burkholderiaceae</taxon>
        <taxon>Cupriavidus</taxon>
    </lineage>
</organism>
<comment type="caution">
    <text evidence="1">The sequence shown here is derived from an EMBL/GenBank/DDBJ whole genome shotgun (WGS) entry which is preliminary data.</text>
</comment>
<dbReference type="Proteomes" id="UP000005808">
    <property type="component" value="Unassembled WGS sequence"/>
</dbReference>
<reference evidence="1 2" key="1">
    <citation type="journal article" date="2012" name="J. Bacteriol.">
        <title>De Novo Genome Project of Cupriavidus basilensis OR16.</title>
        <authorList>
            <person name="Cserhati M."/>
            <person name="Kriszt B."/>
            <person name="Szoboszlay S."/>
            <person name="Toth A."/>
            <person name="Szabo I."/>
            <person name="Tancsics A."/>
            <person name="Nagy I."/>
            <person name="Horvath B."/>
            <person name="Nagy I."/>
            <person name="Kukolya J."/>
        </authorList>
    </citation>
    <scope>NUCLEOTIDE SEQUENCE [LARGE SCALE GENOMIC DNA]</scope>
    <source>
        <strain evidence="1 2">OR16</strain>
    </source>
</reference>
<sequence>MLYQVYQTYADIMQPACSLADMVSSTLCANPRLAESEPMRATRAACDVLSLSRLTHHRPPFAIDSVMVNGMPIQVTEEVAASTPFCSLLHFRKHGVSGQPRVLLVAPMSGHFATLLRGTVQTMLRDHDVYITDWHNPRDISLAHGRFGFDEYVYHLMDFLRTLGGGTHLMAVCQPTVAALAAVALMAEDNDPA</sequence>